<keyword evidence="7" id="KW-1185">Reference proteome</keyword>
<dbReference type="Proteomes" id="UP001320159">
    <property type="component" value="Unassembled WGS sequence"/>
</dbReference>
<evidence type="ECO:0000313" key="6">
    <source>
        <dbReference type="EMBL" id="MCD1293664.1"/>
    </source>
</evidence>
<comment type="subcellular location">
    <subcellularLocation>
        <location evidence="4">Cytoplasm</location>
    </subcellularLocation>
</comment>
<feature type="domain" description="Survival protein SurE-like phosphatase/nucleotidase" evidence="5">
    <location>
        <begin position="5"/>
        <end position="199"/>
    </location>
</feature>
<dbReference type="PANTHER" id="PTHR30457:SF0">
    <property type="entry name" value="PHOSPHATASE, PUTATIVE (AFU_ORTHOLOGUE AFUA_4G01070)-RELATED"/>
    <property type="match status" value="1"/>
</dbReference>
<dbReference type="PANTHER" id="PTHR30457">
    <property type="entry name" value="5'-NUCLEOTIDASE SURE"/>
    <property type="match status" value="1"/>
</dbReference>
<name>A0AAP2RAN3_9EURY</name>
<evidence type="ECO:0000259" key="5">
    <source>
        <dbReference type="Pfam" id="PF01975"/>
    </source>
</evidence>
<dbReference type="NCBIfam" id="NF001491">
    <property type="entry name" value="PRK00346.2-1"/>
    <property type="match status" value="1"/>
</dbReference>
<keyword evidence="2 4" id="KW-0479">Metal-binding</keyword>
<dbReference type="Pfam" id="PF01975">
    <property type="entry name" value="SurE"/>
    <property type="match status" value="1"/>
</dbReference>
<evidence type="ECO:0000256" key="1">
    <source>
        <dbReference type="ARBA" id="ARBA00011062"/>
    </source>
</evidence>
<feature type="binding site" evidence="4">
    <location>
        <position position="10"/>
    </location>
    <ligand>
        <name>a divalent metal cation</name>
        <dbReference type="ChEBI" id="CHEBI:60240"/>
    </ligand>
</feature>
<sequence length="267" mass="28787">MTYRILITNDDGVNSSGLYAAYEAVKGLGEVTIVAPATQQSAVGRSMTLFEPLRISKHTTNGILAYGVSGRPTDAVLLGMFTIMDKKPDLVISGVNIGENLSTEAVTTSGTIGAALEAASQDVPAIAVSMKVEDEGDKFMDMDHMRDYSVTMSVINRLAKCVLEGAIPEGIDVLNVNVPSRAMPDTEVVVTSLARKMYNTCIHHRHDPRGRPYYWIDGTIIEDAPEGTDLHTVLKLNKISVTPLSLDLTASSSSVELKKMLGRAFNI</sequence>
<evidence type="ECO:0000256" key="4">
    <source>
        <dbReference type="HAMAP-Rule" id="MF_00060"/>
    </source>
</evidence>
<feature type="binding site" evidence="4">
    <location>
        <position position="96"/>
    </location>
    <ligand>
        <name>a divalent metal cation</name>
        <dbReference type="ChEBI" id="CHEBI:60240"/>
    </ligand>
</feature>
<gene>
    <name evidence="4" type="primary">surE</name>
    <name evidence="6" type="ORF">CUJ83_01475</name>
</gene>
<keyword evidence="3 4" id="KW-0378">Hydrolase</keyword>
<comment type="similarity">
    <text evidence="1 4">Belongs to the SurE nucleotidase family.</text>
</comment>
<dbReference type="AlphaFoldDB" id="A0AAP2RAN3"/>
<dbReference type="NCBIfam" id="TIGR00087">
    <property type="entry name" value="surE"/>
    <property type="match status" value="1"/>
</dbReference>
<comment type="caution">
    <text evidence="6">The sequence shown here is derived from an EMBL/GenBank/DDBJ whole genome shotgun (WGS) entry which is preliminary data.</text>
</comment>
<dbReference type="GO" id="GO:0046872">
    <property type="term" value="F:metal ion binding"/>
    <property type="evidence" value="ECO:0007669"/>
    <property type="project" value="UniProtKB-UniRule"/>
</dbReference>
<dbReference type="InterPro" id="IPR030048">
    <property type="entry name" value="SurE"/>
</dbReference>
<accession>A0AAP2RAN3</accession>
<feature type="binding site" evidence="4">
    <location>
        <position position="41"/>
    </location>
    <ligand>
        <name>a divalent metal cation</name>
        <dbReference type="ChEBI" id="CHEBI:60240"/>
    </ligand>
</feature>
<dbReference type="EMBL" id="PGCK01000001">
    <property type="protein sequence ID" value="MCD1293664.1"/>
    <property type="molecule type" value="Genomic_DNA"/>
</dbReference>
<dbReference type="GO" id="GO:0005737">
    <property type="term" value="C:cytoplasm"/>
    <property type="evidence" value="ECO:0007669"/>
    <property type="project" value="UniProtKB-SubCell"/>
</dbReference>
<dbReference type="HAMAP" id="MF_00060">
    <property type="entry name" value="SurE"/>
    <property type="match status" value="1"/>
</dbReference>
<dbReference type="RefSeq" id="WP_230739778.1">
    <property type="nucleotide sequence ID" value="NZ_PGCK01000001.1"/>
</dbReference>
<keyword evidence="4" id="KW-0963">Cytoplasm</keyword>
<feature type="binding site" evidence="4">
    <location>
        <position position="11"/>
    </location>
    <ligand>
        <name>a divalent metal cation</name>
        <dbReference type="ChEBI" id="CHEBI:60240"/>
    </ligand>
</feature>
<evidence type="ECO:0000256" key="3">
    <source>
        <dbReference type="ARBA" id="ARBA00022801"/>
    </source>
</evidence>
<comment type="function">
    <text evidence="4">Nucleotidase that shows phosphatase activity on nucleoside 5'-monophosphates.</text>
</comment>
<protein>
    <recommendedName>
        <fullName evidence="4">5'-nucleotidase SurE</fullName>
        <ecNumber evidence="4">3.1.3.5</ecNumber>
    </recommendedName>
    <alternativeName>
        <fullName evidence="4">Nucleoside 5'-monophosphate phosphohydrolase</fullName>
    </alternativeName>
</protein>
<evidence type="ECO:0000256" key="2">
    <source>
        <dbReference type="ARBA" id="ARBA00022723"/>
    </source>
</evidence>
<dbReference type="InterPro" id="IPR002828">
    <property type="entry name" value="SurE-like_Pase/nucleotidase"/>
</dbReference>
<keyword evidence="4" id="KW-0547">Nucleotide-binding</keyword>
<organism evidence="6 7">
    <name type="scientific">Methanooceanicella nereidis</name>
    <dbReference type="NCBI Taxonomy" id="2052831"/>
    <lineage>
        <taxon>Archaea</taxon>
        <taxon>Methanobacteriati</taxon>
        <taxon>Methanobacteriota</taxon>
        <taxon>Stenosarchaea group</taxon>
        <taxon>Methanomicrobia</taxon>
        <taxon>Methanocellales</taxon>
        <taxon>Methanocellaceae</taxon>
        <taxon>Methanooceanicella</taxon>
    </lineage>
</organism>
<dbReference type="Gene3D" id="3.40.1210.10">
    <property type="entry name" value="Survival protein SurE-like phosphatase/nucleotidase"/>
    <property type="match status" value="1"/>
</dbReference>
<dbReference type="EC" id="3.1.3.5" evidence="4"/>
<dbReference type="SUPFAM" id="SSF64167">
    <property type="entry name" value="SurE-like"/>
    <property type="match status" value="1"/>
</dbReference>
<dbReference type="GO" id="GO:0000166">
    <property type="term" value="F:nucleotide binding"/>
    <property type="evidence" value="ECO:0007669"/>
    <property type="project" value="UniProtKB-KW"/>
</dbReference>
<reference evidence="6 7" key="1">
    <citation type="submission" date="2017-11" db="EMBL/GenBank/DDBJ databases">
        <title>Isolation and Characterization of Family Methanocellaceae Species from Potential Methane Hydrate Area Offshore Southwestern Taiwan.</title>
        <authorList>
            <person name="Zhang W.-L."/>
            <person name="Chen W.-C."/>
            <person name="Lai M.-C."/>
            <person name="Chen S.-C."/>
        </authorList>
    </citation>
    <scope>NUCLEOTIDE SEQUENCE [LARGE SCALE GENOMIC DNA]</scope>
    <source>
        <strain evidence="6 7">CWC-04</strain>
    </source>
</reference>
<dbReference type="InterPro" id="IPR036523">
    <property type="entry name" value="SurE-like_sf"/>
</dbReference>
<evidence type="ECO:0000313" key="7">
    <source>
        <dbReference type="Proteomes" id="UP001320159"/>
    </source>
</evidence>
<comment type="catalytic activity">
    <reaction evidence="4">
        <text>a ribonucleoside 5'-phosphate + H2O = a ribonucleoside + phosphate</text>
        <dbReference type="Rhea" id="RHEA:12484"/>
        <dbReference type="ChEBI" id="CHEBI:15377"/>
        <dbReference type="ChEBI" id="CHEBI:18254"/>
        <dbReference type="ChEBI" id="CHEBI:43474"/>
        <dbReference type="ChEBI" id="CHEBI:58043"/>
        <dbReference type="EC" id="3.1.3.5"/>
    </reaction>
</comment>
<dbReference type="GO" id="GO:0008253">
    <property type="term" value="F:5'-nucleotidase activity"/>
    <property type="evidence" value="ECO:0007669"/>
    <property type="project" value="UniProtKB-UniRule"/>
</dbReference>
<comment type="cofactor">
    <cofactor evidence="4">
        <name>a divalent metal cation</name>
        <dbReference type="ChEBI" id="CHEBI:60240"/>
    </cofactor>
    <text evidence="4">Binds 1 divalent metal cation per subunit.</text>
</comment>
<proteinExistence type="inferred from homology"/>